<feature type="non-terminal residue" evidence="1">
    <location>
        <position position="1"/>
    </location>
</feature>
<dbReference type="AlphaFoldDB" id="A0A0V0H3I9"/>
<evidence type="ECO:0000313" key="1">
    <source>
        <dbReference type="EMBL" id="JAP14978.1"/>
    </source>
</evidence>
<protein>
    <submittedName>
        <fullName evidence="1">Putative ovule protein</fullName>
    </submittedName>
</protein>
<dbReference type="EMBL" id="GEDG01025819">
    <property type="protein sequence ID" value="JAP14978.1"/>
    <property type="molecule type" value="Transcribed_RNA"/>
</dbReference>
<sequence length="73" mass="8419">GRLQITVLVCDYESKVYEVVHNEKEDNALSMCPNIRVHFSCIAMIRSKMVLSQLSNMVEHYKGMEYEQCSASM</sequence>
<accession>A0A0V0H3I9</accession>
<proteinExistence type="predicted"/>
<organism evidence="1">
    <name type="scientific">Solanum chacoense</name>
    <name type="common">Chaco potato</name>
    <dbReference type="NCBI Taxonomy" id="4108"/>
    <lineage>
        <taxon>Eukaryota</taxon>
        <taxon>Viridiplantae</taxon>
        <taxon>Streptophyta</taxon>
        <taxon>Embryophyta</taxon>
        <taxon>Tracheophyta</taxon>
        <taxon>Spermatophyta</taxon>
        <taxon>Magnoliopsida</taxon>
        <taxon>eudicotyledons</taxon>
        <taxon>Gunneridae</taxon>
        <taxon>Pentapetalae</taxon>
        <taxon>asterids</taxon>
        <taxon>lamiids</taxon>
        <taxon>Solanales</taxon>
        <taxon>Solanaceae</taxon>
        <taxon>Solanoideae</taxon>
        <taxon>Solaneae</taxon>
        <taxon>Solanum</taxon>
    </lineage>
</organism>
<reference evidence="1" key="1">
    <citation type="submission" date="2015-12" db="EMBL/GenBank/DDBJ databases">
        <title>Gene expression during late stages of embryo sac development: a critical building block for successful pollen-pistil interactions.</title>
        <authorList>
            <person name="Liu Y."/>
            <person name="Joly V."/>
            <person name="Sabar M."/>
            <person name="Matton D.P."/>
        </authorList>
    </citation>
    <scope>NUCLEOTIDE SEQUENCE</scope>
</reference>
<name>A0A0V0H3I9_SOLCH</name>